<organism evidence="1">
    <name type="scientific">candidate division WOR-3 bacterium</name>
    <dbReference type="NCBI Taxonomy" id="2052148"/>
    <lineage>
        <taxon>Bacteria</taxon>
        <taxon>Bacteria division WOR-3</taxon>
    </lineage>
</organism>
<dbReference type="InterPro" id="IPR051200">
    <property type="entry name" value="Host-pathogen_enzymatic-act"/>
</dbReference>
<dbReference type="PANTHER" id="PTHR47197">
    <property type="entry name" value="PROTEIN NIRF"/>
    <property type="match status" value="1"/>
</dbReference>
<dbReference type="InterPro" id="IPR015943">
    <property type="entry name" value="WD40/YVTN_repeat-like_dom_sf"/>
</dbReference>
<proteinExistence type="predicted"/>
<evidence type="ECO:0000313" key="1">
    <source>
        <dbReference type="EMBL" id="HGD13746.1"/>
    </source>
</evidence>
<gene>
    <name evidence="1" type="ORF">ENX16_06705</name>
</gene>
<sequence length="785" mass="86293">MNRLGLTITVLFGILFNTNGQVPEKLIYLPDSLAGLKTANRIAVLPYPGEVYIGSTTGDGIVVIDARTGEKQARISLPAGISRMCYVPAESALYCAGNRSDTVYVISNHQIITRIPVGGRMEYLTYNTLRNKLYLSGRFSGGKVAVIDCNINEVASQLVMAGTTGASAHLCRFDRIFCYVQNQDGNKIAVINGQNDSIVDSIIIGNIAVEQMLVNPVANKLYTIAGQTGDILIIDLWTNEILKHWIIDKKPVALCLNPDRNKIYIAVQNDSAVMVIDGDLDSIINTIDFETEPVSIAYDPNQDLIYVSCFELPLAAINCANDSISWTMHYPGFGDSLYYSPELNLIYTVQTNNSGNGDVALINPQTRELISRVSLLFNPSWALFAPTPQKLYLSGEVAGSSKPLLIAIDGISSSIISHTVMPERPGFIAHNYQNNKLYVGGDSLLMVIDCVNDSVIRTIPKISGCQQPYSLFYNPIGSRIFAIASSDSVSVIDAGADTLIATIYAPSTQTFGFNPVRNRVYISGTEYLTIVDGTTGAVINQLPGNFGRNWCYVPERDWIIWARARTFWAIQGLSNVIDTTVTVNHTIDEIATNPLNGKIYVASELDGMIYVYSGNNLNRISYFPVPARPVRIEIDTITSLLYCQHAEGAVLSIIDTRNENLIATISSCFTPWSPVLNPFRMYFYTLDPDMTKLVVWNLPTPGVSEGSLPKGNSYRLPTIVHGHLNLPVISRAENGTAAKVCDITGRQLTNLQFGENDLRNLPAGVFFIILTPCPEFKTVHKFIKR</sequence>
<dbReference type="Gene3D" id="2.130.10.10">
    <property type="entry name" value="YVTN repeat-like/Quinoprotein amine dehydrogenase"/>
    <property type="match status" value="4"/>
</dbReference>
<dbReference type="SUPFAM" id="SSF50998">
    <property type="entry name" value="Quinoprotein alcohol dehydrogenase-like"/>
    <property type="match status" value="1"/>
</dbReference>
<dbReference type="PANTHER" id="PTHR47197:SF3">
    <property type="entry name" value="DIHYDRO-HEME D1 DEHYDROGENASE"/>
    <property type="match status" value="1"/>
</dbReference>
<accession>A0A7V3PUH6</accession>
<dbReference type="InterPro" id="IPR011048">
    <property type="entry name" value="Haem_d1_sf"/>
</dbReference>
<reference evidence="1" key="1">
    <citation type="journal article" date="2020" name="mSystems">
        <title>Genome- and Community-Level Interaction Insights into Carbon Utilization and Element Cycling Functions of Hydrothermarchaeota in Hydrothermal Sediment.</title>
        <authorList>
            <person name="Zhou Z."/>
            <person name="Liu Y."/>
            <person name="Xu W."/>
            <person name="Pan J."/>
            <person name="Luo Z.H."/>
            <person name="Li M."/>
        </authorList>
    </citation>
    <scope>NUCLEOTIDE SEQUENCE [LARGE SCALE GENOMIC DNA]</scope>
    <source>
        <strain evidence="1">SpSt-914</strain>
    </source>
</reference>
<dbReference type="InterPro" id="IPR011047">
    <property type="entry name" value="Quinoprotein_ADH-like_sf"/>
</dbReference>
<dbReference type="SUPFAM" id="SSF51004">
    <property type="entry name" value="C-terminal (heme d1) domain of cytochrome cd1-nitrite reductase"/>
    <property type="match status" value="1"/>
</dbReference>
<comment type="caution">
    <text evidence="1">The sequence shown here is derived from an EMBL/GenBank/DDBJ whole genome shotgun (WGS) entry which is preliminary data.</text>
</comment>
<protein>
    <submittedName>
        <fullName evidence="1">YncE family protein</fullName>
    </submittedName>
</protein>
<name>A0A7V3PUH6_UNCW3</name>
<dbReference type="AlphaFoldDB" id="A0A7V3PUH6"/>
<dbReference type="EMBL" id="DTMZ01000166">
    <property type="protein sequence ID" value="HGD13746.1"/>
    <property type="molecule type" value="Genomic_DNA"/>
</dbReference>